<feature type="region of interest" description="Disordered" evidence="1">
    <location>
        <begin position="78"/>
        <end position="103"/>
    </location>
</feature>
<sequence length="103" mass="11518">MDARQSKRADERHLKGFNMTGSPASRSLFQPRSHEATSHAGLNLLVGLVLCCGLQAIMTTAHAGLTVPTWRHAGRMQRQERKCLRHDRAVSSSSRWRKAGRAR</sequence>
<feature type="region of interest" description="Disordered" evidence="1">
    <location>
        <begin position="1"/>
        <end position="33"/>
    </location>
</feature>
<evidence type="ECO:0000313" key="3">
    <source>
        <dbReference type="Proteomes" id="UP001314263"/>
    </source>
</evidence>
<dbReference type="AlphaFoldDB" id="A0AAV1IN84"/>
<name>A0AAV1IN84_9CHLO</name>
<dbReference type="Proteomes" id="UP001314263">
    <property type="component" value="Unassembled WGS sequence"/>
</dbReference>
<evidence type="ECO:0000256" key="1">
    <source>
        <dbReference type="SAM" id="MobiDB-lite"/>
    </source>
</evidence>
<accession>A0AAV1IN84</accession>
<proteinExistence type="predicted"/>
<evidence type="ECO:0000313" key="2">
    <source>
        <dbReference type="EMBL" id="CAK0787459.1"/>
    </source>
</evidence>
<organism evidence="2 3">
    <name type="scientific">Coccomyxa viridis</name>
    <dbReference type="NCBI Taxonomy" id="1274662"/>
    <lineage>
        <taxon>Eukaryota</taxon>
        <taxon>Viridiplantae</taxon>
        <taxon>Chlorophyta</taxon>
        <taxon>core chlorophytes</taxon>
        <taxon>Trebouxiophyceae</taxon>
        <taxon>Trebouxiophyceae incertae sedis</taxon>
        <taxon>Coccomyxaceae</taxon>
        <taxon>Coccomyxa</taxon>
    </lineage>
</organism>
<feature type="compositionally biased region" description="Polar residues" evidence="1">
    <location>
        <begin position="19"/>
        <end position="30"/>
    </location>
</feature>
<protein>
    <submittedName>
        <fullName evidence="2">Uncharacterized protein</fullName>
    </submittedName>
</protein>
<gene>
    <name evidence="2" type="ORF">CVIRNUC_010679</name>
</gene>
<reference evidence="2 3" key="1">
    <citation type="submission" date="2023-10" db="EMBL/GenBank/DDBJ databases">
        <authorList>
            <person name="Maclean D."/>
            <person name="Macfadyen A."/>
        </authorList>
    </citation>
    <scope>NUCLEOTIDE SEQUENCE [LARGE SCALE GENOMIC DNA]</scope>
</reference>
<comment type="caution">
    <text evidence="2">The sequence shown here is derived from an EMBL/GenBank/DDBJ whole genome shotgun (WGS) entry which is preliminary data.</text>
</comment>
<feature type="compositionally biased region" description="Basic and acidic residues" evidence="1">
    <location>
        <begin position="78"/>
        <end position="89"/>
    </location>
</feature>
<keyword evidence="3" id="KW-1185">Reference proteome</keyword>
<feature type="compositionally biased region" description="Basic and acidic residues" evidence="1">
    <location>
        <begin position="1"/>
        <end position="14"/>
    </location>
</feature>
<dbReference type="EMBL" id="CAUYUE010000017">
    <property type="protein sequence ID" value="CAK0787459.1"/>
    <property type="molecule type" value="Genomic_DNA"/>
</dbReference>